<dbReference type="AlphaFoldDB" id="A0A1W2GJ90"/>
<dbReference type="EMBL" id="FWYF01000003">
    <property type="protein sequence ID" value="SMD36651.1"/>
    <property type="molecule type" value="Genomic_DNA"/>
</dbReference>
<dbReference type="Pfam" id="PF12867">
    <property type="entry name" value="DinB_2"/>
    <property type="match status" value="1"/>
</dbReference>
<dbReference type="SUPFAM" id="SSF109854">
    <property type="entry name" value="DinB/YfiT-like putative metalloenzymes"/>
    <property type="match status" value="1"/>
</dbReference>
<reference evidence="3 4" key="1">
    <citation type="submission" date="2017-04" db="EMBL/GenBank/DDBJ databases">
        <authorList>
            <person name="Afonso C.L."/>
            <person name="Miller P.J."/>
            <person name="Scott M.A."/>
            <person name="Spackman E."/>
            <person name="Goraichik I."/>
            <person name="Dimitrov K.M."/>
            <person name="Suarez D.L."/>
            <person name="Swayne D.E."/>
        </authorList>
    </citation>
    <scope>NUCLEOTIDE SEQUENCE [LARGE SCALE GENOMIC DNA]</scope>
    <source>
        <strain evidence="3 4">DSM 26133</strain>
    </source>
</reference>
<gene>
    <name evidence="3" type="ORF">SAMN04488029_3009</name>
</gene>
<evidence type="ECO:0000259" key="2">
    <source>
        <dbReference type="Pfam" id="PF12867"/>
    </source>
</evidence>
<keyword evidence="4" id="KW-1185">Reference proteome</keyword>
<evidence type="ECO:0000313" key="4">
    <source>
        <dbReference type="Proteomes" id="UP000192472"/>
    </source>
</evidence>
<feature type="domain" description="DinB-like" evidence="2">
    <location>
        <begin position="39"/>
        <end position="159"/>
    </location>
</feature>
<dbReference type="Gene3D" id="1.20.120.450">
    <property type="entry name" value="dinb family like domain"/>
    <property type="match status" value="1"/>
</dbReference>
<evidence type="ECO:0000256" key="1">
    <source>
        <dbReference type="SAM" id="SignalP"/>
    </source>
</evidence>
<sequence length="176" mass="19202">MKNLLYILLIAPFLATAQDATQPTTYQQEFAGSMSYSQGQIVKLIEAIPQDKYAWRPAEGVRSVSEVILHIAASTYNLSSALGTPLPEGLDANGLEKSTTSKDEILKAINEAYAFSTAAVANVKDDQMNEMVTLPFGTFTKRSLIMIIATHSYEHKGQLIAYTRVNGITPPWSGSN</sequence>
<dbReference type="RefSeq" id="WP_176214796.1">
    <property type="nucleotide sequence ID" value="NZ_FWYF01000003.1"/>
</dbReference>
<feature type="signal peptide" evidence="1">
    <location>
        <begin position="1"/>
        <end position="17"/>
    </location>
</feature>
<organism evidence="3 4">
    <name type="scientific">Reichenbachiella faecimaris</name>
    <dbReference type="NCBI Taxonomy" id="692418"/>
    <lineage>
        <taxon>Bacteria</taxon>
        <taxon>Pseudomonadati</taxon>
        <taxon>Bacteroidota</taxon>
        <taxon>Cytophagia</taxon>
        <taxon>Cytophagales</taxon>
        <taxon>Reichenbachiellaceae</taxon>
        <taxon>Reichenbachiella</taxon>
    </lineage>
</organism>
<dbReference type="InterPro" id="IPR024775">
    <property type="entry name" value="DinB-like"/>
</dbReference>
<name>A0A1W2GJ90_REIFA</name>
<dbReference type="Proteomes" id="UP000192472">
    <property type="component" value="Unassembled WGS sequence"/>
</dbReference>
<dbReference type="STRING" id="692418.SAMN04488029_3009"/>
<feature type="chain" id="PRO_5012416091" evidence="1">
    <location>
        <begin position="18"/>
        <end position="176"/>
    </location>
</feature>
<protein>
    <submittedName>
        <fullName evidence="3">Uncharacterized damage-inducible protein DinB (Forms a four-helix bundle)</fullName>
    </submittedName>
</protein>
<proteinExistence type="predicted"/>
<accession>A0A1W2GJ90</accession>
<dbReference type="InterPro" id="IPR034660">
    <property type="entry name" value="DinB/YfiT-like"/>
</dbReference>
<evidence type="ECO:0000313" key="3">
    <source>
        <dbReference type="EMBL" id="SMD36651.1"/>
    </source>
</evidence>
<keyword evidence="1" id="KW-0732">Signal</keyword>